<feature type="region of interest" description="Disordered" evidence="1">
    <location>
        <begin position="239"/>
        <end position="270"/>
    </location>
</feature>
<name>A0A317FGK3_9PROT</name>
<evidence type="ECO:0000313" key="3">
    <source>
        <dbReference type="Proteomes" id="UP000245765"/>
    </source>
</evidence>
<dbReference type="EMBL" id="QGNA01000002">
    <property type="protein sequence ID" value="PWS37079.1"/>
    <property type="molecule type" value="Genomic_DNA"/>
</dbReference>
<dbReference type="Gene3D" id="2.150.10.10">
    <property type="entry name" value="Serralysin-like metalloprotease, C-terminal"/>
    <property type="match status" value="1"/>
</dbReference>
<protein>
    <submittedName>
        <fullName evidence="2">Uncharacterized protein</fullName>
    </submittedName>
</protein>
<keyword evidence="3" id="KW-1185">Reference proteome</keyword>
<dbReference type="Pfam" id="PF00353">
    <property type="entry name" value="HemolysinCabind"/>
    <property type="match status" value="1"/>
</dbReference>
<dbReference type="GO" id="GO:0005509">
    <property type="term" value="F:calcium ion binding"/>
    <property type="evidence" value="ECO:0007669"/>
    <property type="project" value="InterPro"/>
</dbReference>
<evidence type="ECO:0000256" key="1">
    <source>
        <dbReference type="SAM" id="MobiDB-lite"/>
    </source>
</evidence>
<proteinExistence type="predicted"/>
<dbReference type="Proteomes" id="UP000245765">
    <property type="component" value="Unassembled WGS sequence"/>
</dbReference>
<sequence>MGTSYREGYISLLDSVTFEASGSQFGGNSAPEPYREFFGVGRPEPVGGPFSLGGAVSAKLPFLGDVELFRARLFGELRAVFGLDIMAAFDPGSIDAVLPYDLALAFPDLDPVGDAGEIVSIHFAGTPNFDRDSGFTTSFPSLRFQLDLVAALDVLLAAELGVAGNNRTYVLADFSPSTTIPLISVDTARQTAEGAADPVNLFGVTTEELVDMAGLDPAYDANGQFAGISIPLNSFVSAPEAKEKPKTEVKEEDGENPRKDEEKPEEPDLSGIDLGSIDILVPSINTVSKLVNGIFVTDPRRKLLNGEIVQDLDADGNNIAEGNKDDLARLVLDVDGLITFATGGLFPPLEFGFPPLEGSLGPLDFSAAFYYNLFDVELEAALPLVQEFTLTPELRTRLSFFALNEDGSKGAAKFVDVAQVERQLVYDPTGVFQDAAVEARLRELAAQNLAYARDVELFVDFEDGIPGAFTGQTGSIGGHMVWRPAGTTEWQDLDNGTVLARSAPILGEDQTIELDLDGIEVGYRISRGSGDGAQIEVIRVAFDPSDSLYRQQVAEVVSPLQQTPFLRDIGALSLRYDGAMTHVEVETEAYPLATNRTGLEFDLSLLLSGLAASAEFDASVDIGPFTLGAGFDIDLGPLFRESFPLFNLEIVDLYNKAFRLQDSHVASFVLGAEPPAPQFGDAILGTPQADTLDGTEGDDRIIGFAGDDSIRGLGGADTIEPGEGAATIQGGDGQDVLDFGGLDGRVLGGDLSATIRAGERAGVAVWAG</sequence>
<organism evidence="2 3">
    <name type="scientific">Falsiroseomonas bella</name>
    <dbReference type="NCBI Taxonomy" id="2184016"/>
    <lineage>
        <taxon>Bacteria</taxon>
        <taxon>Pseudomonadati</taxon>
        <taxon>Pseudomonadota</taxon>
        <taxon>Alphaproteobacteria</taxon>
        <taxon>Acetobacterales</taxon>
        <taxon>Roseomonadaceae</taxon>
        <taxon>Falsiroseomonas</taxon>
    </lineage>
</organism>
<accession>A0A317FGK3</accession>
<dbReference type="InterPro" id="IPR001343">
    <property type="entry name" value="Hemolysn_Ca-bd"/>
</dbReference>
<reference evidence="3" key="1">
    <citation type="submission" date="2018-05" db="EMBL/GenBank/DDBJ databases">
        <authorList>
            <person name="Du Z."/>
            <person name="Wang X."/>
        </authorList>
    </citation>
    <scope>NUCLEOTIDE SEQUENCE [LARGE SCALE GENOMIC DNA]</scope>
    <source>
        <strain evidence="3">CQN31</strain>
    </source>
</reference>
<dbReference type="SUPFAM" id="SSF51120">
    <property type="entry name" value="beta-Roll"/>
    <property type="match status" value="1"/>
</dbReference>
<dbReference type="AlphaFoldDB" id="A0A317FGK3"/>
<dbReference type="InterPro" id="IPR011049">
    <property type="entry name" value="Serralysin-like_metalloprot_C"/>
</dbReference>
<comment type="caution">
    <text evidence="2">The sequence shown here is derived from an EMBL/GenBank/DDBJ whole genome shotgun (WGS) entry which is preliminary data.</text>
</comment>
<evidence type="ECO:0000313" key="2">
    <source>
        <dbReference type="EMBL" id="PWS37079.1"/>
    </source>
</evidence>
<gene>
    <name evidence="2" type="ORF">DFH01_09385</name>
</gene>
<feature type="compositionally biased region" description="Basic and acidic residues" evidence="1">
    <location>
        <begin position="240"/>
        <end position="262"/>
    </location>
</feature>